<name>A0ABT6F8W9_9BACT</name>
<evidence type="ECO:0000313" key="3">
    <source>
        <dbReference type="Proteomes" id="UP001216907"/>
    </source>
</evidence>
<accession>A0ABT6F8W9</accession>
<evidence type="ECO:0000256" key="1">
    <source>
        <dbReference type="SAM" id="MobiDB-lite"/>
    </source>
</evidence>
<organism evidence="2 3">
    <name type="scientific">Paludisphaera mucosa</name>
    <dbReference type="NCBI Taxonomy" id="3030827"/>
    <lineage>
        <taxon>Bacteria</taxon>
        <taxon>Pseudomonadati</taxon>
        <taxon>Planctomycetota</taxon>
        <taxon>Planctomycetia</taxon>
        <taxon>Isosphaerales</taxon>
        <taxon>Isosphaeraceae</taxon>
        <taxon>Paludisphaera</taxon>
    </lineage>
</organism>
<proteinExistence type="predicted"/>
<feature type="region of interest" description="Disordered" evidence="1">
    <location>
        <begin position="1"/>
        <end position="24"/>
    </location>
</feature>
<comment type="caution">
    <text evidence="2">The sequence shown here is derived from an EMBL/GenBank/DDBJ whole genome shotgun (WGS) entry which is preliminary data.</text>
</comment>
<dbReference type="Proteomes" id="UP001216907">
    <property type="component" value="Unassembled WGS sequence"/>
</dbReference>
<protein>
    <submittedName>
        <fullName evidence="2">Uncharacterized protein</fullName>
    </submittedName>
</protein>
<keyword evidence="3" id="KW-1185">Reference proteome</keyword>
<dbReference type="EMBL" id="JARRAG010000001">
    <property type="protein sequence ID" value="MDG3003874.1"/>
    <property type="molecule type" value="Genomic_DNA"/>
</dbReference>
<dbReference type="RefSeq" id="WP_277860219.1">
    <property type="nucleotide sequence ID" value="NZ_JARRAG010000001.1"/>
</dbReference>
<sequence length="105" mass="12053">MSHDEHEPDLEPGAEHEHDVEEALEEALELDTQSQIFLEMRRQNLELLKIASEVAGYAGPHGALKPGDVRNALRSIWDVYAEFYSWIDPEESEEEDEDEGDEEDE</sequence>
<reference evidence="2 3" key="1">
    <citation type="submission" date="2023-03" db="EMBL/GenBank/DDBJ databases">
        <title>Paludisphaera mucosa sp. nov. a novel planctomycete from northern fen.</title>
        <authorList>
            <person name="Ivanova A."/>
        </authorList>
    </citation>
    <scope>NUCLEOTIDE SEQUENCE [LARGE SCALE GENOMIC DNA]</scope>
    <source>
        <strain evidence="2 3">Pla2</strain>
    </source>
</reference>
<evidence type="ECO:0000313" key="2">
    <source>
        <dbReference type="EMBL" id="MDG3003874.1"/>
    </source>
</evidence>
<gene>
    <name evidence="2" type="ORF">PZE19_08830</name>
</gene>